<name>A0A437ALR4_9MICR</name>
<keyword evidence="1" id="KW-0812">Transmembrane</keyword>
<feature type="transmembrane region" description="Helical" evidence="1">
    <location>
        <begin position="252"/>
        <end position="272"/>
    </location>
</feature>
<evidence type="ECO:0000313" key="2">
    <source>
        <dbReference type="EMBL" id="RVD92121.1"/>
    </source>
</evidence>
<dbReference type="VEuPathDB" id="MicrosporidiaDB:TUBRATIS_13880"/>
<keyword evidence="3" id="KW-1185">Reference proteome</keyword>
<reference evidence="2 3" key="1">
    <citation type="submission" date="2018-10" db="EMBL/GenBank/DDBJ databases">
        <title>Draft genome sequence of the microsporidian Tubulinosema ratisbonensis.</title>
        <authorList>
            <person name="Polonais V."/>
            <person name="Peyretaillade E."/>
            <person name="Niehus S."/>
            <person name="Wawrzyniak I."/>
            <person name="Franchet A."/>
            <person name="Gaspin C."/>
            <person name="Reichstadt M."/>
            <person name="Belser C."/>
            <person name="Labadie K."/>
            <person name="Delbac F."/>
            <person name="Ferrandon D."/>
        </authorList>
    </citation>
    <scope>NUCLEOTIDE SEQUENCE [LARGE SCALE GENOMIC DNA]</scope>
    <source>
        <strain evidence="2 3">Franzen</strain>
    </source>
</reference>
<feature type="transmembrane region" description="Helical" evidence="1">
    <location>
        <begin position="67"/>
        <end position="84"/>
    </location>
</feature>
<organism evidence="2 3">
    <name type="scientific">Tubulinosema ratisbonensis</name>
    <dbReference type="NCBI Taxonomy" id="291195"/>
    <lineage>
        <taxon>Eukaryota</taxon>
        <taxon>Fungi</taxon>
        <taxon>Fungi incertae sedis</taxon>
        <taxon>Microsporidia</taxon>
        <taxon>Tubulinosematoidea</taxon>
        <taxon>Tubulinosematidae</taxon>
        <taxon>Tubulinosema</taxon>
    </lineage>
</organism>
<feature type="transmembrane region" description="Helical" evidence="1">
    <location>
        <begin position="91"/>
        <end position="117"/>
    </location>
</feature>
<feature type="transmembrane region" description="Helical" evidence="1">
    <location>
        <begin position="180"/>
        <end position="204"/>
    </location>
</feature>
<comment type="caution">
    <text evidence="2">The sequence shown here is derived from an EMBL/GenBank/DDBJ whole genome shotgun (WGS) entry which is preliminary data.</text>
</comment>
<feature type="transmembrane region" description="Helical" evidence="1">
    <location>
        <begin position="210"/>
        <end position="231"/>
    </location>
</feature>
<keyword evidence="1" id="KW-1133">Transmembrane helix</keyword>
<evidence type="ECO:0000256" key="1">
    <source>
        <dbReference type="SAM" id="Phobius"/>
    </source>
</evidence>
<evidence type="ECO:0000313" key="3">
    <source>
        <dbReference type="Proteomes" id="UP000282876"/>
    </source>
</evidence>
<accession>A0A437ALR4</accession>
<gene>
    <name evidence="2" type="ORF">TUBRATIS_13880</name>
</gene>
<keyword evidence="1" id="KW-0472">Membrane</keyword>
<dbReference type="Proteomes" id="UP000282876">
    <property type="component" value="Unassembled WGS sequence"/>
</dbReference>
<protein>
    <submittedName>
        <fullName evidence="2">Uncharacterized protein</fullName>
    </submittedName>
</protein>
<sequence>MPNSRKKIKDSFDILDKQIDAFLNKYEEKNQTSTIFFILSMDSYLETLILTFILLKMCPIVEYYNFYLFYIILKSLVISSMYFLNRRFQTFIFFLVGLCTSLEECLKSLFICILMVLDFVYLKKISISIISNQKNQYFLSLLVLTVCFAGLLTLFKSVTTTYINVIYLEKEKSTYQKCDILYIKTTLGLFLYLITSTTILINMFDCSFTFYLTLASMMYLSFTLLIMPLLFKTKRFSPEYKISFLIGNFYKLQAVFLFNLLIFFEFCLFKVGGIEGYKFYLFDKKFYLEEKIWIEGYLSKH</sequence>
<dbReference type="EMBL" id="RCSS01000303">
    <property type="protein sequence ID" value="RVD92121.1"/>
    <property type="molecule type" value="Genomic_DNA"/>
</dbReference>
<proteinExistence type="predicted"/>
<feature type="transmembrane region" description="Helical" evidence="1">
    <location>
        <begin position="137"/>
        <end position="159"/>
    </location>
</feature>
<feature type="transmembrane region" description="Helical" evidence="1">
    <location>
        <begin position="35"/>
        <end position="55"/>
    </location>
</feature>
<dbReference type="AlphaFoldDB" id="A0A437ALR4"/>